<dbReference type="Proteomes" id="UP000320710">
    <property type="component" value="Unassembled WGS sequence"/>
</dbReference>
<organism evidence="1 2">
    <name type="scientific">Serratia marcescens</name>
    <dbReference type="NCBI Taxonomy" id="615"/>
    <lineage>
        <taxon>Bacteria</taxon>
        <taxon>Pseudomonadati</taxon>
        <taxon>Pseudomonadota</taxon>
        <taxon>Gammaproteobacteria</taxon>
        <taxon>Enterobacterales</taxon>
        <taxon>Yersiniaceae</taxon>
        <taxon>Serratia</taxon>
    </lineage>
</organism>
<reference evidence="1 2" key="2">
    <citation type="submission" date="2019-07" db="EMBL/GenBank/DDBJ databases">
        <title>Investigation of anaerobic lignin degradation for improved lignocellulosic biofuels.</title>
        <authorList>
            <person name="Deangelis K.PhD."/>
        </authorList>
    </citation>
    <scope>NUCLEOTIDE SEQUENCE [LARGE SCALE GENOMIC DNA]</scope>
    <source>
        <strain evidence="1 2">106R</strain>
    </source>
</reference>
<dbReference type="AlphaFoldDB" id="A0AA46QC54"/>
<gene>
    <name evidence="1" type="ORF">FHU12_2115</name>
</gene>
<reference evidence="1 2" key="1">
    <citation type="submission" date="2019-06" db="EMBL/GenBank/DDBJ databases">
        <authorList>
            <person name="Deangelis K."/>
            <person name="Huntemann M."/>
            <person name="Clum A."/>
            <person name="Pillay M."/>
            <person name="Palaniappan K."/>
            <person name="Varghese N."/>
            <person name="Mikhailova N."/>
            <person name="Stamatis D."/>
            <person name="Reddy T."/>
            <person name="Daum C."/>
            <person name="Shapiro N."/>
            <person name="Ivanova N."/>
            <person name="Kyrpides N."/>
            <person name="Woyke T."/>
        </authorList>
    </citation>
    <scope>NUCLEOTIDE SEQUENCE [LARGE SCALE GENOMIC DNA]</scope>
    <source>
        <strain evidence="1 2">106R</strain>
    </source>
</reference>
<evidence type="ECO:0000313" key="2">
    <source>
        <dbReference type="Proteomes" id="UP000320710"/>
    </source>
</evidence>
<name>A0AA46QC54_SERMA</name>
<protein>
    <submittedName>
        <fullName evidence="1">Uncharacterized protein</fullName>
    </submittedName>
</protein>
<proteinExistence type="predicted"/>
<sequence>MKYRFNSLITIKKFAEKDIPLGAIVGAAD</sequence>
<accession>A0AA46QC54</accession>
<evidence type="ECO:0000313" key="1">
    <source>
        <dbReference type="EMBL" id="TQI84597.1"/>
    </source>
</evidence>
<dbReference type="EMBL" id="VFMJ01000001">
    <property type="protein sequence ID" value="TQI84597.1"/>
    <property type="molecule type" value="Genomic_DNA"/>
</dbReference>
<comment type="caution">
    <text evidence="1">The sequence shown here is derived from an EMBL/GenBank/DDBJ whole genome shotgun (WGS) entry which is preliminary data.</text>
</comment>